<keyword evidence="3" id="KW-1185">Reference proteome</keyword>
<evidence type="ECO:0000313" key="3">
    <source>
        <dbReference type="Proteomes" id="UP000502706"/>
    </source>
</evidence>
<dbReference type="AlphaFoldDB" id="A0A6G8Q2L4"/>
<dbReference type="SUPFAM" id="SSF46955">
    <property type="entry name" value="Putative DNA-binding domain"/>
    <property type="match status" value="1"/>
</dbReference>
<dbReference type="KEGG" id="rmar:GBA65_06925"/>
<gene>
    <name evidence="2" type="ORF">GBA65_06925</name>
</gene>
<dbReference type="Proteomes" id="UP000502706">
    <property type="component" value="Chromosome"/>
</dbReference>
<dbReference type="EMBL" id="CP045121">
    <property type="protein sequence ID" value="QIN80703.1"/>
    <property type="molecule type" value="Genomic_DNA"/>
</dbReference>
<evidence type="ECO:0000259" key="1">
    <source>
        <dbReference type="Pfam" id="PF12728"/>
    </source>
</evidence>
<evidence type="ECO:0000313" key="2">
    <source>
        <dbReference type="EMBL" id="QIN80703.1"/>
    </source>
</evidence>
<proteinExistence type="predicted"/>
<sequence>MVVRGRPGEDAVLASVRQGETEAKGKEWYSTNELWRWLGLGRTKTYELLQSGEIPSHKIGRVRRIRRQDIEAWLERNRCRPGNE</sequence>
<name>A0A6G8Q2L4_9ACTN</name>
<dbReference type="InterPro" id="IPR041657">
    <property type="entry name" value="HTH_17"/>
</dbReference>
<organism evidence="2 3">
    <name type="scientific">Rubrobacter marinus</name>
    <dbReference type="NCBI Taxonomy" id="2653852"/>
    <lineage>
        <taxon>Bacteria</taxon>
        <taxon>Bacillati</taxon>
        <taxon>Actinomycetota</taxon>
        <taxon>Rubrobacteria</taxon>
        <taxon>Rubrobacterales</taxon>
        <taxon>Rubrobacteraceae</taxon>
        <taxon>Rubrobacter</taxon>
    </lineage>
</organism>
<dbReference type="GO" id="GO:0003677">
    <property type="term" value="F:DNA binding"/>
    <property type="evidence" value="ECO:0007669"/>
    <property type="project" value="InterPro"/>
</dbReference>
<dbReference type="Pfam" id="PF12728">
    <property type="entry name" value="HTH_17"/>
    <property type="match status" value="1"/>
</dbReference>
<feature type="domain" description="Helix-turn-helix" evidence="1">
    <location>
        <begin position="28"/>
        <end position="78"/>
    </location>
</feature>
<dbReference type="InterPro" id="IPR010093">
    <property type="entry name" value="SinI_DNA-bd"/>
</dbReference>
<accession>A0A6G8Q2L4</accession>
<dbReference type="InterPro" id="IPR009061">
    <property type="entry name" value="DNA-bd_dom_put_sf"/>
</dbReference>
<dbReference type="NCBIfam" id="TIGR01764">
    <property type="entry name" value="excise"/>
    <property type="match status" value="1"/>
</dbReference>
<protein>
    <submittedName>
        <fullName evidence="2">Helix-turn-helix domain-containing protein</fullName>
    </submittedName>
</protein>
<reference evidence="2 3" key="1">
    <citation type="submission" date="2019-10" db="EMBL/GenBank/DDBJ databases">
        <title>Rubrobacter sp nov SCSIO 52915 isolated from a deep-sea sediment in the South China Sea.</title>
        <authorList>
            <person name="Chen R.W."/>
        </authorList>
    </citation>
    <scope>NUCLEOTIDE SEQUENCE [LARGE SCALE GENOMIC DNA]</scope>
    <source>
        <strain evidence="2 3">SCSIO 52915</strain>
    </source>
</reference>